<name>A0A4Y2UVD0_ARAVE</name>
<keyword evidence="3" id="KW-1185">Reference proteome</keyword>
<dbReference type="EMBL" id="BGPR01040674">
    <property type="protein sequence ID" value="GBO16838.1"/>
    <property type="molecule type" value="Genomic_DNA"/>
</dbReference>
<protein>
    <submittedName>
        <fullName evidence="1">Uncharacterized protein</fullName>
    </submittedName>
</protein>
<evidence type="ECO:0000313" key="1">
    <source>
        <dbReference type="EMBL" id="GBO16838.1"/>
    </source>
</evidence>
<dbReference type="AlphaFoldDB" id="A0A4Y2UVD0"/>
<reference evidence="1 3" key="1">
    <citation type="journal article" date="2019" name="Sci. Rep.">
        <title>Orb-weaving spider Araneus ventricosus genome elucidates the spidroin gene catalogue.</title>
        <authorList>
            <person name="Kono N."/>
            <person name="Nakamura H."/>
            <person name="Ohtoshi R."/>
            <person name="Moran D.A.P."/>
            <person name="Shinohara A."/>
            <person name="Yoshida Y."/>
            <person name="Fujiwara M."/>
            <person name="Mori M."/>
            <person name="Tomita M."/>
            <person name="Arakawa K."/>
        </authorList>
    </citation>
    <scope>NUCLEOTIDE SEQUENCE [LARGE SCALE GENOMIC DNA]</scope>
</reference>
<proteinExistence type="predicted"/>
<evidence type="ECO:0000313" key="2">
    <source>
        <dbReference type="EMBL" id="GBO16853.1"/>
    </source>
</evidence>
<comment type="caution">
    <text evidence="1">The sequence shown here is derived from an EMBL/GenBank/DDBJ whole genome shotgun (WGS) entry which is preliminary data.</text>
</comment>
<gene>
    <name evidence="1" type="ORF">AVEN_187316_1</name>
    <name evidence="2" type="ORF">AVEN_238567_1</name>
</gene>
<evidence type="ECO:0000313" key="3">
    <source>
        <dbReference type="Proteomes" id="UP000499080"/>
    </source>
</evidence>
<sequence>MPAPRLLCQSIHSGEWIVIKPINVSGYRLLVKNVRAEIRGHDGLCHSTTNKSEAKNLMTPSPFVVAAFYDKTVIPGKSFPYLQPSAL</sequence>
<dbReference type="Proteomes" id="UP000499080">
    <property type="component" value="Unassembled WGS sequence"/>
</dbReference>
<accession>A0A4Y2UVD0</accession>
<organism evidence="1 3">
    <name type="scientific">Araneus ventricosus</name>
    <name type="common">Orbweaver spider</name>
    <name type="synonym">Epeira ventricosa</name>
    <dbReference type="NCBI Taxonomy" id="182803"/>
    <lineage>
        <taxon>Eukaryota</taxon>
        <taxon>Metazoa</taxon>
        <taxon>Ecdysozoa</taxon>
        <taxon>Arthropoda</taxon>
        <taxon>Chelicerata</taxon>
        <taxon>Arachnida</taxon>
        <taxon>Araneae</taxon>
        <taxon>Araneomorphae</taxon>
        <taxon>Entelegynae</taxon>
        <taxon>Araneoidea</taxon>
        <taxon>Araneidae</taxon>
        <taxon>Araneus</taxon>
    </lineage>
</organism>
<dbReference type="EMBL" id="BGPR01040679">
    <property type="protein sequence ID" value="GBO16853.1"/>
    <property type="molecule type" value="Genomic_DNA"/>
</dbReference>